<evidence type="ECO:0000313" key="3">
    <source>
        <dbReference type="Proteomes" id="UP001158045"/>
    </source>
</evidence>
<dbReference type="EMBL" id="JARYZI010000020">
    <property type="protein sequence ID" value="MDH8679884.1"/>
    <property type="molecule type" value="Genomic_DNA"/>
</dbReference>
<protein>
    <recommendedName>
        <fullName evidence="4">DUF3139 domain-containing protein</fullName>
    </recommendedName>
</protein>
<evidence type="ECO:0000313" key="2">
    <source>
        <dbReference type="EMBL" id="MDH8679884.1"/>
    </source>
</evidence>
<accession>A0ABT6NHH9</accession>
<feature type="transmembrane region" description="Helical" evidence="1">
    <location>
        <begin position="12"/>
        <end position="32"/>
    </location>
</feature>
<sequence>MQIKKKISVKDLVLIIITVILLLSLIIKSVAFDAYEFENEADKQLAQEYIDSEFNDKVYEWGLLTVRVVDVDVKESATRYHLRKYVLGLLPFGDEYTD</sequence>
<proteinExistence type="predicted"/>
<evidence type="ECO:0000256" key="1">
    <source>
        <dbReference type="SAM" id="Phobius"/>
    </source>
</evidence>
<keyword evidence="1" id="KW-1133">Transmembrane helix</keyword>
<keyword evidence="3" id="KW-1185">Reference proteome</keyword>
<dbReference type="Proteomes" id="UP001158045">
    <property type="component" value="Unassembled WGS sequence"/>
</dbReference>
<comment type="caution">
    <text evidence="2">The sequence shown here is derived from an EMBL/GenBank/DDBJ whole genome shotgun (WGS) entry which is preliminary data.</text>
</comment>
<dbReference type="RefSeq" id="WP_281095779.1">
    <property type="nucleotide sequence ID" value="NZ_JARYZI010000020.1"/>
</dbReference>
<organism evidence="2 3">
    <name type="scientific">Fusibacter bizertensis</name>
    <dbReference type="NCBI Taxonomy" id="1488331"/>
    <lineage>
        <taxon>Bacteria</taxon>
        <taxon>Bacillati</taxon>
        <taxon>Bacillota</taxon>
        <taxon>Clostridia</taxon>
        <taxon>Eubacteriales</taxon>
        <taxon>Eubacteriales Family XII. Incertae Sedis</taxon>
        <taxon>Fusibacter</taxon>
    </lineage>
</organism>
<reference evidence="2 3" key="1">
    <citation type="submission" date="2023-04" db="EMBL/GenBank/DDBJ databases">
        <title>Fusibacter bizertensis strain WBS, isolated from littoral bottom sediments of the Arctic seas - biochemical and genomic analysis.</title>
        <authorList>
            <person name="Brioukhanov A.L."/>
        </authorList>
    </citation>
    <scope>NUCLEOTIDE SEQUENCE [LARGE SCALE GENOMIC DNA]</scope>
    <source>
        <strain evidence="2 3">WBS</strain>
    </source>
</reference>
<evidence type="ECO:0008006" key="4">
    <source>
        <dbReference type="Google" id="ProtNLM"/>
    </source>
</evidence>
<keyword evidence="1" id="KW-0472">Membrane</keyword>
<name>A0ABT6NHH9_9FIRM</name>
<keyword evidence="1" id="KW-0812">Transmembrane</keyword>
<gene>
    <name evidence="2" type="ORF">QE109_17185</name>
</gene>